<sequence length="42" mass="4768">MLKKMMIDDSNADHPDTVWIQCGIATGWLDMTGIERTVENVM</sequence>
<evidence type="ECO:0000313" key="1">
    <source>
        <dbReference type="EMBL" id="KND97658.1"/>
    </source>
</evidence>
<protein>
    <submittedName>
        <fullName evidence="1">Uncharacterized protein</fullName>
    </submittedName>
</protein>
<dbReference type="AlphaFoldDB" id="A0A0L0NUF5"/>
<comment type="caution">
    <text evidence="1">The sequence shown here is derived from an EMBL/GenBank/DDBJ whole genome shotgun (WGS) entry which is preliminary data.</text>
</comment>
<dbReference type="EMBL" id="LGST01000041">
    <property type="protein sequence ID" value="KND97658.1"/>
    <property type="molecule type" value="Genomic_DNA"/>
</dbReference>
<name>A0A0L0NUF5_CANAR</name>
<organism evidence="1 2">
    <name type="scientific">Candidozyma auris</name>
    <name type="common">Yeast</name>
    <name type="synonym">Candida auris</name>
    <dbReference type="NCBI Taxonomy" id="498019"/>
    <lineage>
        <taxon>Eukaryota</taxon>
        <taxon>Fungi</taxon>
        <taxon>Dikarya</taxon>
        <taxon>Ascomycota</taxon>
        <taxon>Saccharomycotina</taxon>
        <taxon>Pichiomycetes</taxon>
        <taxon>Metschnikowiaceae</taxon>
        <taxon>Candidozyma</taxon>
    </lineage>
</organism>
<dbReference type="VEuPathDB" id="FungiDB:QG37_06057"/>
<gene>
    <name evidence="1" type="ORF">QG37_06057</name>
</gene>
<evidence type="ECO:0000313" key="2">
    <source>
        <dbReference type="Proteomes" id="UP000037122"/>
    </source>
</evidence>
<reference evidence="2" key="1">
    <citation type="journal article" date="2015" name="BMC Genomics">
        <title>Draft genome of a commonly misdiagnosed multidrug resistant pathogen Candida auris.</title>
        <authorList>
            <person name="Chatterjee S."/>
            <person name="Alampalli S.V."/>
            <person name="Nageshan R.K."/>
            <person name="Chettiar S.T."/>
            <person name="Joshi S."/>
            <person name="Tatu U.S."/>
        </authorList>
    </citation>
    <scope>NUCLEOTIDE SEQUENCE [LARGE SCALE GENOMIC DNA]</scope>
    <source>
        <strain evidence="2">6684</strain>
    </source>
</reference>
<proteinExistence type="predicted"/>
<dbReference type="Proteomes" id="UP000037122">
    <property type="component" value="Unassembled WGS sequence"/>
</dbReference>
<accession>A0A0L0NUF5</accession>